<proteinExistence type="predicted"/>
<dbReference type="PROSITE" id="PS51257">
    <property type="entry name" value="PROKAR_LIPOPROTEIN"/>
    <property type="match status" value="1"/>
</dbReference>
<evidence type="ECO:0000313" key="2">
    <source>
        <dbReference type="Proteomes" id="UP000272238"/>
    </source>
</evidence>
<name>A0A494YZF1_9BACL</name>
<dbReference type="Proteomes" id="UP000272238">
    <property type="component" value="Unassembled WGS sequence"/>
</dbReference>
<comment type="caution">
    <text evidence="1">The sequence shown here is derived from an EMBL/GenBank/DDBJ whole genome shotgun (WGS) entry which is preliminary data.</text>
</comment>
<dbReference type="AlphaFoldDB" id="A0A494YZF1"/>
<accession>A0A494YZF1</accession>
<dbReference type="GO" id="GO:0016853">
    <property type="term" value="F:isomerase activity"/>
    <property type="evidence" value="ECO:0007669"/>
    <property type="project" value="UniProtKB-KW"/>
</dbReference>
<organism evidence="1 2">
    <name type="scientific">Ureibacillus endophyticus</name>
    <dbReference type="NCBI Taxonomy" id="1978490"/>
    <lineage>
        <taxon>Bacteria</taxon>
        <taxon>Bacillati</taxon>
        <taxon>Bacillota</taxon>
        <taxon>Bacilli</taxon>
        <taxon>Bacillales</taxon>
        <taxon>Caryophanaceae</taxon>
        <taxon>Ureibacillus</taxon>
    </lineage>
</organism>
<dbReference type="RefSeq" id="WP_121214913.1">
    <property type="nucleotide sequence ID" value="NZ_RBZN01000028.1"/>
</dbReference>
<evidence type="ECO:0000313" key="1">
    <source>
        <dbReference type="EMBL" id="RKQ15616.1"/>
    </source>
</evidence>
<keyword evidence="1" id="KW-0413">Isomerase</keyword>
<protein>
    <submittedName>
        <fullName evidence="1">Peptidylprolyl isomerase</fullName>
    </submittedName>
</protein>
<reference evidence="1 2" key="1">
    <citation type="journal article" date="2016" name="Antonie Van Leeuwenhoek">
        <title>Lysinibacillus endophyticus sp. nov., an indole-3-acetic acid producing endophytic bacterium isolated from corn root (Zea mays cv. Xinken-5).</title>
        <authorList>
            <person name="Yu J."/>
            <person name="Guan X."/>
            <person name="Liu C."/>
            <person name="Xiang W."/>
            <person name="Yu Z."/>
            <person name="Liu X."/>
            <person name="Wang G."/>
        </authorList>
    </citation>
    <scope>NUCLEOTIDE SEQUENCE [LARGE SCALE GENOMIC DNA]</scope>
    <source>
        <strain evidence="1 2">DSM 100506</strain>
    </source>
</reference>
<gene>
    <name evidence="1" type="ORF">D8M03_11435</name>
</gene>
<sequence length="122" mass="13673">MKKRLIVFLVILMIFGCDSSTLSLKEIKNVPNSVQEIVDSNLKLQLISDGGKGFYIVFYSKGDIETNLETKGKDLIIKIDETNLDDTVIKQKTFYLTTDAKHDSIDVLVNGISTPFDNITVQ</sequence>
<dbReference type="OrthoDB" id="2452916at2"/>
<keyword evidence="2" id="KW-1185">Reference proteome</keyword>
<dbReference type="EMBL" id="RBZN01000028">
    <property type="protein sequence ID" value="RKQ15616.1"/>
    <property type="molecule type" value="Genomic_DNA"/>
</dbReference>